<dbReference type="PANTHER" id="PTHR47259">
    <property type="match status" value="1"/>
</dbReference>
<dbReference type="AlphaFoldDB" id="A0A177WJ43"/>
<dbReference type="EMBL" id="DS022303">
    <property type="protein sequence ID" value="OAJ39510.1"/>
    <property type="molecule type" value="Genomic_DNA"/>
</dbReference>
<reference evidence="3 4" key="1">
    <citation type="submission" date="2006-10" db="EMBL/GenBank/DDBJ databases">
        <title>The Genome Sequence of Batrachochytrium dendrobatidis JEL423.</title>
        <authorList>
            <consortium name="The Broad Institute Genome Sequencing Platform"/>
            <person name="Birren B."/>
            <person name="Lander E."/>
            <person name="Galagan J."/>
            <person name="Cuomo C."/>
            <person name="Devon K."/>
            <person name="Jaffe D."/>
            <person name="Butler J."/>
            <person name="Alvarez P."/>
            <person name="Gnerre S."/>
            <person name="Grabherr M."/>
            <person name="Kleber M."/>
            <person name="Mauceli E."/>
            <person name="Brockman W."/>
            <person name="Young S."/>
            <person name="LaButti K."/>
            <person name="Sykes S."/>
            <person name="DeCaprio D."/>
            <person name="Crawford M."/>
            <person name="Koehrsen M."/>
            <person name="Engels R."/>
            <person name="Montgomery P."/>
            <person name="Pearson M."/>
            <person name="Howarth C."/>
            <person name="Larson L."/>
            <person name="White J."/>
            <person name="O'Leary S."/>
            <person name="Kodira C."/>
            <person name="Zeng Q."/>
            <person name="Yandava C."/>
            <person name="Alvarado L."/>
            <person name="Longcore J."/>
            <person name="James T."/>
        </authorList>
    </citation>
    <scope>NUCLEOTIDE SEQUENCE [LARGE SCALE GENOMIC DNA]</scope>
    <source>
        <strain evidence="3 4">JEL423</strain>
    </source>
</reference>
<dbReference type="OrthoDB" id="57939at2759"/>
<evidence type="ECO:0000259" key="2">
    <source>
        <dbReference type="Pfam" id="PF12471"/>
    </source>
</evidence>
<dbReference type="InterPro" id="IPR036144">
    <property type="entry name" value="RibA-like_sf"/>
</dbReference>
<accession>A0A177WJ43</accession>
<feature type="domain" description="GTP cyclohydrolase II" evidence="1">
    <location>
        <begin position="378"/>
        <end position="514"/>
    </location>
</feature>
<evidence type="ECO:0008006" key="5">
    <source>
        <dbReference type="Google" id="ProtNLM"/>
    </source>
</evidence>
<dbReference type="PANTHER" id="PTHR47259:SF2">
    <property type="entry name" value="URACIL-REGULATED PROTEIN 1"/>
    <property type="match status" value="1"/>
</dbReference>
<dbReference type="InterPro" id="IPR032677">
    <property type="entry name" value="GTP_cyclohydro_II"/>
</dbReference>
<dbReference type="eggNOG" id="KOG1284">
    <property type="taxonomic scope" value="Eukaryota"/>
</dbReference>
<dbReference type="Proteomes" id="UP000077115">
    <property type="component" value="Unassembled WGS sequence"/>
</dbReference>
<organism evidence="3 4">
    <name type="scientific">Batrachochytrium dendrobatidis (strain JEL423)</name>
    <dbReference type="NCBI Taxonomy" id="403673"/>
    <lineage>
        <taxon>Eukaryota</taxon>
        <taxon>Fungi</taxon>
        <taxon>Fungi incertae sedis</taxon>
        <taxon>Chytridiomycota</taxon>
        <taxon>Chytridiomycota incertae sedis</taxon>
        <taxon>Chytridiomycetes</taxon>
        <taxon>Rhizophydiales</taxon>
        <taxon>Rhizophydiales incertae sedis</taxon>
        <taxon>Batrachochytrium</taxon>
    </lineage>
</organism>
<proteinExistence type="predicted"/>
<dbReference type="STRING" id="403673.A0A177WJ43"/>
<dbReference type="Pfam" id="PF00925">
    <property type="entry name" value="GTP_cyclohydro2"/>
    <property type="match status" value="1"/>
</dbReference>
<protein>
    <recommendedName>
        <fullName evidence="5">GTP cyclohydrolase II</fullName>
    </recommendedName>
</protein>
<feature type="domain" description="GTP cyclohydrolase N-terminal" evidence="2">
    <location>
        <begin position="146"/>
        <end position="337"/>
    </location>
</feature>
<sequence>MADSCSGNEQTNVLKSILETVQSLKQDQLDLSSRLNSFQHETQSALLSLQSQASLHASTGFSPHLNASHLSSPTRKSLDMSFKVYSSGMSESAVESDSDADTAAANKTYKAMTTTAVTKMPTAAGKLPQNATSPGTSSVQPLYNHRIVLTTYPGQVGINPISLQWGATEPLVRGPIVASRHHGSLTMRNAIGAHGGAYSIYRALAVAIGDLEPNYKPNLVHTEPVVNIGPFPSWSDPHRIVSMDPWGHAVQEVFKAQIEKGIDVRPTIAITKAHMQLAEIESLVKSGSLKVDGKVVLDDRGQLMVVKAAVEPVWFLPGIAERFKCDETTLRRCLFEDTGGMYPELITRPDLKVFLPPIGGLSIYIFGNPQFISDPTKHLTLRVHDECNGSDVFGSDICTCRPYLIYGIEEAIRAAQTDNGVGVIVYFRKEGRALGEVTKYLVYNARKRAEGGDTAANYFQRTEDVAGVKDMRFQATMPDVLHWLGIQKIDRMISMSNMKYDAIVGSGIPIVERVEIPASMLPPDSQVEIDAKIASGYFSSSKTTAALNLSHIKGRTWDDISH</sequence>
<evidence type="ECO:0000313" key="4">
    <source>
        <dbReference type="Proteomes" id="UP000077115"/>
    </source>
</evidence>
<name>A0A177WJ43_BATDL</name>
<dbReference type="Gene3D" id="3.40.50.10990">
    <property type="entry name" value="GTP cyclohydrolase II"/>
    <property type="match status" value="1"/>
</dbReference>
<dbReference type="InterPro" id="IPR022163">
    <property type="entry name" value="GTP_CH_N"/>
</dbReference>
<dbReference type="NCBIfam" id="NF005536">
    <property type="entry name" value="PRK07198.1"/>
    <property type="match status" value="1"/>
</dbReference>
<reference evidence="3 4" key="2">
    <citation type="submission" date="2016-05" db="EMBL/GenBank/DDBJ databases">
        <title>Lineage-specific infection strategies underlie the spectrum of fungal disease in amphibians.</title>
        <authorList>
            <person name="Cuomo C.A."/>
            <person name="Farrer R.A."/>
            <person name="James T."/>
            <person name="Longcore J."/>
            <person name="Birren B."/>
        </authorList>
    </citation>
    <scope>NUCLEOTIDE SEQUENCE [LARGE SCALE GENOMIC DNA]</scope>
    <source>
        <strain evidence="3 4">JEL423</strain>
    </source>
</reference>
<evidence type="ECO:0000259" key="1">
    <source>
        <dbReference type="Pfam" id="PF00925"/>
    </source>
</evidence>
<evidence type="ECO:0000313" key="3">
    <source>
        <dbReference type="EMBL" id="OAJ39510.1"/>
    </source>
</evidence>
<gene>
    <name evidence="3" type="ORF">BDEG_23349</name>
</gene>
<dbReference type="SUPFAM" id="SSF142695">
    <property type="entry name" value="RibA-like"/>
    <property type="match status" value="1"/>
</dbReference>
<dbReference type="VEuPathDB" id="FungiDB:BDEG_23349"/>
<dbReference type="Pfam" id="PF12471">
    <property type="entry name" value="GTP_CH_N"/>
    <property type="match status" value="1"/>
</dbReference>